<comment type="cofactor">
    <cofactor evidence="1">
        <name>Mg(2+)</name>
        <dbReference type="ChEBI" id="CHEBI:18420"/>
    </cofactor>
</comment>
<dbReference type="Pfam" id="PF00929">
    <property type="entry name" value="RNase_T"/>
    <property type="match status" value="1"/>
</dbReference>
<evidence type="ECO:0000313" key="10">
    <source>
        <dbReference type="Proteomes" id="UP001153714"/>
    </source>
</evidence>
<comment type="similarity">
    <text evidence="7">Belongs to the exonuclease superfamily. TREX family.</text>
</comment>
<reference evidence="9" key="1">
    <citation type="submission" date="2021-12" db="EMBL/GenBank/DDBJ databases">
        <authorList>
            <person name="King R."/>
        </authorList>
    </citation>
    <scope>NUCLEOTIDE SEQUENCE</scope>
</reference>
<dbReference type="InterPro" id="IPR040393">
    <property type="entry name" value="TREX1/2"/>
</dbReference>
<evidence type="ECO:0000256" key="5">
    <source>
        <dbReference type="ARBA" id="ARBA00022839"/>
    </source>
</evidence>
<evidence type="ECO:0000256" key="7">
    <source>
        <dbReference type="ARBA" id="ARBA00025769"/>
    </source>
</evidence>
<keyword evidence="4" id="KW-0378">Hydrolase</keyword>
<dbReference type="Gene3D" id="3.30.420.10">
    <property type="entry name" value="Ribonuclease H-like superfamily/Ribonuclease H"/>
    <property type="match status" value="1"/>
</dbReference>
<keyword evidence="6" id="KW-0460">Magnesium</keyword>
<keyword evidence="5" id="KW-0269">Exonuclease</keyword>
<dbReference type="EMBL" id="OU893351">
    <property type="protein sequence ID" value="CAG9790094.1"/>
    <property type="molecule type" value="Genomic_DNA"/>
</dbReference>
<accession>A0A9N9WFU4</accession>
<dbReference type="SMART" id="SM00479">
    <property type="entry name" value="EXOIII"/>
    <property type="match status" value="1"/>
</dbReference>
<organism evidence="9 10">
    <name type="scientific">Diatraea saccharalis</name>
    <name type="common">sugarcane borer</name>
    <dbReference type="NCBI Taxonomy" id="40085"/>
    <lineage>
        <taxon>Eukaryota</taxon>
        <taxon>Metazoa</taxon>
        <taxon>Ecdysozoa</taxon>
        <taxon>Arthropoda</taxon>
        <taxon>Hexapoda</taxon>
        <taxon>Insecta</taxon>
        <taxon>Pterygota</taxon>
        <taxon>Neoptera</taxon>
        <taxon>Endopterygota</taxon>
        <taxon>Lepidoptera</taxon>
        <taxon>Glossata</taxon>
        <taxon>Ditrysia</taxon>
        <taxon>Pyraloidea</taxon>
        <taxon>Crambidae</taxon>
        <taxon>Crambinae</taxon>
        <taxon>Diatraea</taxon>
    </lineage>
</organism>
<protein>
    <recommendedName>
        <fullName evidence="8">Exonuclease domain-containing protein</fullName>
    </recommendedName>
</protein>
<dbReference type="InterPro" id="IPR012337">
    <property type="entry name" value="RNaseH-like_sf"/>
</dbReference>
<proteinExistence type="inferred from homology"/>
<dbReference type="Proteomes" id="UP001153714">
    <property type="component" value="Chromosome 20"/>
</dbReference>
<evidence type="ECO:0000256" key="3">
    <source>
        <dbReference type="ARBA" id="ARBA00022723"/>
    </source>
</evidence>
<reference evidence="9" key="2">
    <citation type="submission" date="2022-10" db="EMBL/GenBank/DDBJ databases">
        <authorList>
            <consortium name="ENA_rothamsted_submissions"/>
            <consortium name="culmorum"/>
            <person name="King R."/>
        </authorList>
    </citation>
    <scope>NUCLEOTIDE SEQUENCE</scope>
</reference>
<keyword evidence="10" id="KW-1185">Reference proteome</keyword>
<dbReference type="SUPFAM" id="SSF53098">
    <property type="entry name" value="Ribonuclease H-like"/>
    <property type="match status" value="1"/>
</dbReference>
<dbReference type="InterPro" id="IPR036397">
    <property type="entry name" value="RNaseH_sf"/>
</dbReference>
<evidence type="ECO:0000259" key="8">
    <source>
        <dbReference type="SMART" id="SM00479"/>
    </source>
</evidence>
<evidence type="ECO:0000256" key="4">
    <source>
        <dbReference type="ARBA" id="ARBA00022801"/>
    </source>
</evidence>
<dbReference type="GO" id="GO:0006308">
    <property type="term" value="P:DNA catabolic process"/>
    <property type="evidence" value="ECO:0007669"/>
    <property type="project" value="TreeGrafter"/>
</dbReference>
<dbReference type="GO" id="GO:0008296">
    <property type="term" value="F:3'-5'-DNA exonuclease activity"/>
    <property type="evidence" value="ECO:0007669"/>
    <property type="project" value="TreeGrafter"/>
</dbReference>
<evidence type="ECO:0000256" key="6">
    <source>
        <dbReference type="ARBA" id="ARBA00022842"/>
    </source>
</evidence>
<dbReference type="InterPro" id="IPR013520">
    <property type="entry name" value="Ribonucl_H"/>
</dbReference>
<feature type="domain" description="Exonuclease" evidence="8">
    <location>
        <begin position="6"/>
        <end position="278"/>
    </location>
</feature>
<evidence type="ECO:0000313" key="9">
    <source>
        <dbReference type="EMBL" id="CAG9790094.1"/>
    </source>
</evidence>
<keyword evidence="3" id="KW-0479">Metal-binding</keyword>
<dbReference type="PANTHER" id="PTHR13058:SF19">
    <property type="entry name" value="LD40940P"/>
    <property type="match status" value="1"/>
</dbReference>
<name>A0A9N9WFU4_9NEOP</name>
<evidence type="ECO:0000256" key="1">
    <source>
        <dbReference type="ARBA" id="ARBA00001946"/>
    </source>
</evidence>
<dbReference type="PANTHER" id="PTHR13058">
    <property type="entry name" value="THREE PRIME REPAIR EXONUCLEASE 1, 2"/>
    <property type="match status" value="1"/>
</dbReference>
<sequence length="296" mass="33823">MHEINSFVFFDIETTGLPCQERNKTKITELSFVVASRQDIMLTSYGELPTVSKLSLVFNPMKSIHPEAVKMTGLSNDKLKNAPLFKQKIKTILSFLQELTRPICLVAHNGNKFDYKILLTEFNDANASLPSDLLCVDSLVGFRYILKDRNIHIITQPMHVHAQKKEPDHEVMTDDEDDWPDLNVTTEDWQDIDNICESLSDVSCEDIAEVPNKVFKKKGNNAIRNVFNKQKRCNSNGYSLVTLYKQFFAKEAINSHRAEGDCLMLLQCVVATKEVFVPWADSACKKVKEMKPLIRY</sequence>
<keyword evidence="2" id="KW-0540">Nuclease</keyword>
<dbReference type="GO" id="GO:0003676">
    <property type="term" value="F:nucleic acid binding"/>
    <property type="evidence" value="ECO:0007669"/>
    <property type="project" value="InterPro"/>
</dbReference>
<dbReference type="AlphaFoldDB" id="A0A9N9WFU4"/>
<dbReference type="GO" id="GO:0005737">
    <property type="term" value="C:cytoplasm"/>
    <property type="evidence" value="ECO:0007669"/>
    <property type="project" value="TreeGrafter"/>
</dbReference>
<dbReference type="GO" id="GO:0046872">
    <property type="term" value="F:metal ion binding"/>
    <property type="evidence" value="ECO:0007669"/>
    <property type="project" value="UniProtKB-KW"/>
</dbReference>
<gene>
    <name evidence="9" type="ORF">DIATSA_LOCUS7780</name>
</gene>
<evidence type="ECO:0000256" key="2">
    <source>
        <dbReference type="ARBA" id="ARBA00022722"/>
    </source>
</evidence>
<dbReference type="OrthoDB" id="10250935at2759"/>